<evidence type="ECO:0000256" key="1">
    <source>
        <dbReference type="SAM" id="SignalP"/>
    </source>
</evidence>
<protein>
    <recommendedName>
        <fullName evidence="4">PASTA domain-containing protein</fullName>
    </recommendedName>
</protein>
<proteinExistence type="predicted"/>
<gene>
    <name evidence="2" type="ORF">A3K89_20615</name>
</gene>
<evidence type="ECO:0000313" key="2">
    <source>
        <dbReference type="EMBL" id="OAK55262.1"/>
    </source>
</evidence>
<evidence type="ECO:0008006" key="4">
    <source>
        <dbReference type="Google" id="ProtNLM"/>
    </source>
</evidence>
<feature type="signal peptide" evidence="1">
    <location>
        <begin position="1"/>
        <end position="25"/>
    </location>
</feature>
<name>A0A177YI88_9NOCA</name>
<keyword evidence="3" id="KW-1185">Reference proteome</keyword>
<keyword evidence="1" id="KW-0732">Signal</keyword>
<dbReference type="Proteomes" id="UP000077519">
    <property type="component" value="Unassembled WGS sequence"/>
</dbReference>
<comment type="caution">
    <text evidence="2">The sequence shown here is derived from an EMBL/GenBank/DDBJ whole genome shotgun (WGS) entry which is preliminary data.</text>
</comment>
<dbReference type="AlphaFoldDB" id="A0A177YI88"/>
<organism evidence="2 3">
    <name type="scientific">Rhodococcoides kyotonense</name>
    <dbReference type="NCBI Taxonomy" id="398843"/>
    <lineage>
        <taxon>Bacteria</taxon>
        <taxon>Bacillati</taxon>
        <taxon>Actinomycetota</taxon>
        <taxon>Actinomycetes</taxon>
        <taxon>Mycobacteriales</taxon>
        <taxon>Nocardiaceae</taxon>
        <taxon>Rhodococcoides</taxon>
    </lineage>
</organism>
<feature type="chain" id="PRO_5008079795" description="PASTA domain-containing protein" evidence="1">
    <location>
        <begin position="26"/>
        <end position="101"/>
    </location>
</feature>
<sequence>MWKKSVLVIGAAGLLTLGATGVAQAVPTGPPPYVVGMELDDAIGVLAVADYEGVVSTRVGGGDECTVLSQSPTTRPPDFENNFEGEFTILLGVRCGIEEDD</sequence>
<dbReference type="EMBL" id="LVHI01000011">
    <property type="protein sequence ID" value="OAK55262.1"/>
    <property type="molecule type" value="Genomic_DNA"/>
</dbReference>
<evidence type="ECO:0000313" key="3">
    <source>
        <dbReference type="Proteomes" id="UP000077519"/>
    </source>
</evidence>
<reference evidence="2 3" key="1">
    <citation type="submission" date="2016-03" db="EMBL/GenBank/DDBJ databases">
        <title>Genome sequence of Rhodococcus kyotonensis KB10.</title>
        <authorList>
            <person name="Jeong H."/>
            <person name="Hong C.E."/>
            <person name="Jo S.H."/>
            <person name="Park J.M."/>
        </authorList>
    </citation>
    <scope>NUCLEOTIDE SEQUENCE [LARGE SCALE GENOMIC DNA]</scope>
    <source>
        <strain evidence="2 3">KB10</strain>
    </source>
</reference>
<accession>A0A177YI88</accession>